<dbReference type="InterPro" id="IPR011006">
    <property type="entry name" value="CheY-like_superfamily"/>
</dbReference>
<dbReference type="SUPFAM" id="SSF52172">
    <property type="entry name" value="CheY-like"/>
    <property type="match status" value="1"/>
</dbReference>
<evidence type="ECO:0000313" key="3">
    <source>
        <dbReference type="EMBL" id="KXV73457.1"/>
    </source>
</evidence>
<comment type="caution">
    <text evidence="1">Lacks conserved residue(s) required for the propagation of feature annotation.</text>
</comment>
<dbReference type="Gene3D" id="3.40.50.2300">
    <property type="match status" value="1"/>
</dbReference>
<organism evidence="3 4">
    <name type="scientific">Acetobacter malorum</name>
    <dbReference type="NCBI Taxonomy" id="178901"/>
    <lineage>
        <taxon>Bacteria</taxon>
        <taxon>Pseudomonadati</taxon>
        <taxon>Pseudomonadota</taxon>
        <taxon>Alphaproteobacteria</taxon>
        <taxon>Acetobacterales</taxon>
        <taxon>Acetobacteraceae</taxon>
        <taxon>Acetobacter</taxon>
    </lineage>
</organism>
<proteinExistence type="predicted"/>
<feature type="domain" description="Response regulatory" evidence="2">
    <location>
        <begin position="28"/>
        <end position="65"/>
    </location>
</feature>
<gene>
    <name evidence="3" type="ORF">AD953_16040</name>
</gene>
<evidence type="ECO:0000256" key="1">
    <source>
        <dbReference type="PROSITE-ProRule" id="PRU00169"/>
    </source>
</evidence>
<sequence>MTPVVFSVASCLSFPANRYGVFMTHNASILVVEDDPALSRLICYNLEKQGYDVRLAGDGHTALDQ</sequence>
<evidence type="ECO:0000259" key="2">
    <source>
        <dbReference type="PROSITE" id="PS50110"/>
    </source>
</evidence>
<name>A0A149UZS1_9PROT</name>
<evidence type="ECO:0000313" key="4">
    <source>
        <dbReference type="Proteomes" id="UP000075538"/>
    </source>
</evidence>
<comment type="caution">
    <text evidence="3">The sequence shown here is derived from an EMBL/GenBank/DDBJ whole genome shotgun (WGS) entry which is preliminary data.</text>
</comment>
<dbReference type="PROSITE" id="PS50110">
    <property type="entry name" value="RESPONSE_REGULATORY"/>
    <property type="match status" value="1"/>
</dbReference>
<accession>A0A149UZS1</accession>
<feature type="non-terminal residue" evidence="3">
    <location>
        <position position="65"/>
    </location>
</feature>
<dbReference type="AlphaFoldDB" id="A0A149UZS1"/>
<dbReference type="GO" id="GO:0000160">
    <property type="term" value="P:phosphorelay signal transduction system"/>
    <property type="evidence" value="ECO:0007669"/>
    <property type="project" value="InterPro"/>
</dbReference>
<dbReference type="InterPro" id="IPR001789">
    <property type="entry name" value="Sig_transdc_resp-reg_receiver"/>
</dbReference>
<dbReference type="EMBL" id="LHZZ01000651">
    <property type="protein sequence ID" value="KXV73457.1"/>
    <property type="molecule type" value="Genomic_DNA"/>
</dbReference>
<protein>
    <recommendedName>
        <fullName evidence="2">Response regulatory domain-containing protein</fullName>
    </recommendedName>
</protein>
<dbReference type="Proteomes" id="UP000075538">
    <property type="component" value="Unassembled WGS sequence"/>
</dbReference>
<reference evidence="3 4" key="1">
    <citation type="submission" date="2015-06" db="EMBL/GenBank/DDBJ databases">
        <title>Improved classification and identification of acetic acid bacteria using matrix-assisted laser desorption/ionization time-of-flight mass spectrometry; Gluconobacter nephelii and Gluconobacter uchimurae are later heterotypic synonyms of Gluconobacter japonicus and Gluconobacter oxydans, respectively.</title>
        <authorList>
            <person name="Li L."/>
            <person name="Cleenwerck I."/>
            <person name="De Vuyst L."/>
            <person name="Vandamme P."/>
        </authorList>
    </citation>
    <scope>NUCLEOTIDE SEQUENCE [LARGE SCALE GENOMIC DNA]</scope>
    <source>
        <strain evidence="3 4">LMG 1604</strain>
    </source>
</reference>